<sequence length="388" mass="42797">MFHPKPKSLEHVELSKHWLVVPCIRQAYGVSLIIYAGTIHSARSESHADHHLVCVNAVEVLLSLVSSLILHYEQPLPRGQPQAGQHYHPYMFSFLGFNSTSKVSPDPLATNGLSNDSNRPSEDAPMFPAPNSIQRASGSASTMSQPTPSLQFSAPDEEDTSDDGEGSDDIPLDLDSLPPPMSTLVKPPVLRKKVKLQRGFSQLDWAKLKSSGANLRGEGVFTIRRITRDELSQHNKKDDAWSCFHGRVYNITPYLNYHPGGPRELMRVAGKDGTELFMKTHAWINADGMMDSCLYHSLKHITLAYHHHPNSPALESTIVTPIQLDAIVKALNASYCQTPEATHVTLIADYVTGTAFKTGHCVQIKLEHQHFHPALPGAVCATMSHLSI</sequence>
<dbReference type="SUPFAM" id="SSF55856">
    <property type="entry name" value="Cytochrome b5-like heme/steroid binding domain"/>
    <property type="match status" value="1"/>
</dbReference>
<dbReference type="EMBL" id="MU167325">
    <property type="protein sequence ID" value="KAG0143220.1"/>
    <property type="molecule type" value="Genomic_DNA"/>
</dbReference>
<protein>
    <recommendedName>
        <fullName evidence="6">Cytochrome b5 heme-binding domain-containing protein</fullName>
    </recommendedName>
</protein>
<dbReference type="SMART" id="SM01117">
    <property type="entry name" value="Cyt-b5"/>
    <property type="match status" value="1"/>
</dbReference>
<evidence type="ECO:0000313" key="8">
    <source>
        <dbReference type="Proteomes" id="UP000886653"/>
    </source>
</evidence>
<keyword evidence="2 4" id="KW-0479">Metal-binding</keyword>
<organism evidence="7 8">
    <name type="scientific">Cronartium quercuum f. sp. fusiforme G11</name>
    <dbReference type="NCBI Taxonomy" id="708437"/>
    <lineage>
        <taxon>Eukaryota</taxon>
        <taxon>Fungi</taxon>
        <taxon>Dikarya</taxon>
        <taxon>Basidiomycota</taxon>
        <taxon>Pucciniomycotina</taxon>
        <taxon>Pucciniomycetes</taxon>
        <taxon>Pucciniales</taxon>
        <taxon>Coleosporiaceae</taxon>
        <taxon>Cronartium</taxon>
    </lineage>
</organism>
<dbReference type="PROSITE" id="PS50255">
    <property type="entry name" value="CYTOCHROME_B5_2"/>
    <property type="match status" value="1"/>
</dbReference>
<accession>A0A9P6NAY2</accession>
<comment type="similarity">
    <text evidence="4">Belongs to the cytochrome b5 family.</text>
</comment>
<dbReference type="FunFam" id="3.10.120.10:FF:000001">
    <property type="entry name" value="Cytochrome b5 reductase 4"/>
    <property type="match status" value="1"/>
</dbReference>
<dbReference type="Gene3D" id="3.10.120.10">
    <property type="entry name" value="Cytochrome b5-like heme/steroid binding domain"/>
    <property type="match status" value="1"/>
</dbReference>
<name>A0A9P6NAY2_9BASI</name>
<dbReference type="GO" id="GO:0046872">
    <property type="term" value="F:metal ion binding"/>
    <property type="evidence" value="ECO:0007669"/>
    <property type="project" value="UniProtKB-UniRule"/>
</dbReference>
<dbReference type="Proteomes" id="UP000886653">
    <property type="component" value="Unassembled WGS sequence"/>
</dbReference>
<dbReference type="PANTHER" id="PTHR46237:SF1">
    <property type="entry name" value="CYTOCHROME B5 REDUCTASE 4"/>
    <property type="match status" value="1"/>
</dbReference>
<comment type="caution">
    <text evidence="7">The sequence shown here is derived from an EMBL/GenBank/DDBJ whole genome shotgun (WGS) entry which is preliminary data.</text>
</comment>
<dbReference type="InterPro" id="IPR036400">
    <property type="entry name" value="Cyt_B5-like_heme/steroid_sf"/>
</dbReference>
<evidence type="ECO:0000256" key="2">
    <source>
        <dbReference type="ARBA" id="ARBA00022723"/>
    </source>
</evidence>
<gene>
    <name evidence="7" type="ORF">CROQUDRAFT_717292</name>
</gene>
<evidence type="ECO:0000313" key="7">
    <source>
        <dbReference type="EMBL" id="KAG0143220.1"/>
    </source>
</evidence>
<dbReference type="InterPro" id="IPR018506">
    <property type="entry name" value="Cyt_B5_heme-BS"/>
</dbReference>
<dbReference type="AlphaFoldDB" id="A0A9P6NAY2"/>
<keyword evidence="3 4" id="KW-0408">Iron</keyword>
<dbReference type="PROSITE" id="PS00191">
    <property type="entry name" value="CYTOCHROME_B5_1"/>
    <property type="match status" value="1"/>
</dbReference>
<dbReference type="GO" id="GO:0004128">
    <property type="term" value="F:cytochrome-b5 reductase activity, acting on NAD(P)H"/>
    <property type="evidence" value="ECO:0007669"/>
    <property type="project" value="TreeGrafter"/>
</dbReference>
<dbReference type="GO" id="GO:0020037">
    <property type="term" value="F:heme binding"/>
    <property type="evidence" value="ECO:0007669"/>
    <property type="project" value="UniProtKB-UniRule"/>
</dbReference>
<reference evidence="7" key="1">
    <citation type="submission" date="2013-11" db="EMBL/GenBank/DDBJ databases">
        <title>Genome sequence of the fusiform rust pathogen reveals effectors for host alternation and coevolution with pine.</title>
        <authorList>
            <consortium name="DOE Joint Genome Institute"/>
            <person name="Smith K."/>
            <person name="Pendleton A."/>
            <person name="Kubisiak T."/>
            <person name="Anderson C."/>
            <person name="Salamov A."/>
            <person name="Aerts A."/>
            <person name="Riley R."/>
            <person name="Clum A."/>
            <person name="Lindquist E."/>
            <person name="Ence D."/>
            <person name="Campbell M."/>
            <person name="Kronenberg Z."/>
            <person name="Feau N."/>
            <person name="Dhillon B."/>
            <person name="Hamelin R."/>
            <person name="Burleigh J."/>
            <person name="Smith J."/>
            <person name="Yandell M."/>
            <person name="Nelson C."/>
            <person name="Grigoriev I."/>
            <person name="Davis J."/>
        </authorList>
    </citation>
    <scope>NUCLEOTIDE SEQUENCE</scope>
    <source>
        <strain evidence="7">G11</strain>
    </source>
</reference>
<evidence type="ECO:0000256" key="1">
    <source>
        <dbReference type="ARBA" id="ARBA00022617"/>
    </source>
</evidence>
<dbReference type="Pfam" id="PF00173">
    <property type="entry name" value="Cyt-b5"/>
    <property type="match status" value="1"/>
</dbReference>
<evidence type="ECO:0000256" key="5">
    <source>
        <dbReference type="SAM" id="MobiDB-lite"/>
    </source>
</evidence>
<dbReference type="OrthoDB" id="432299at2759"/>
<evidence type="ECO:0000259" key="6">
    <source>
        <dbReference type="PROSITE" id="PS50255"/>
    </source>
</evidence>
<dbReference type="InterPro" id="IPR001199">
    <property type="entry name" value="Cyt_B5-like_heme/steroid-bd"/>
</dbReference>
<feature type="domain" description="Cytochrome b5 heme-binding" evidence="6">
    <location>
        <begin position="223"/>
        <end position="282"/>
    </location>
</feature>
<dbReference type="PANTHER" id="PTHR46237">
    <property type="entry name" value="CYTOCHROME B5 REDUCTASE 4 FAMILY MEMBER"/>
    <property type="match status" value="1"/>
</dbReference>
<evidence type="ECO:0000256" key="3">
    <source>
        <dbReference type="ARBA" id="ARBA00023004"/>
    </source>
</evidence>
<feature type="compositionally biased region" description="Polar residues" evidence="5">
    <location>
        <begin position="131"/>
        <end position="152"/>
    </location>
</feature>
<keyword evidence="8" id="KW-1185">Reference proteome</keyword>
<feature type="compositionally biased region" description="Acidic residues" evidence="5">
    <location>
        <begin position="155"/>
        <end position="172"/>
    </location>
</feature>
<evidence type="ECO:0000256" key="4">
    <source>
        <dbReference type="RuleBase" id="RU362121"/>
    </source>
</evidence>
<feature type="region of interest" description="Disordered" evidence="5">
    <location>
        <begin position="106"/>
        <end position="185"/>
    </location>
</feature>
<dbReference type="GO" id="GO:0005737">
    <property type="term" value="C:cytoplasm"/>
    <property type="evidence" value="ECO:0007669"/>
    <property type="project" value="TreeGrafter"/>
</dbReference>
<dbReference type="InterPro" id="IPR051872">
    <property type="entry name" value="Cytochrome_b5/Flavoprotein_Rdt"/>
</dbReference>
<keyword evidence="1 4" id="KW-0349">Heme</keyword>
<proteinExistence type="inferred from homology"/>